<dbReference type="AlphaFoldDB" id="A0AAV5NYN4"/>
<sequence length="113" mass="12225">MIFALLFQCLSGMAIAGQFDGLAFAENVLADDVFFVIESMHMICARLLPALIALHVGAIVFYKYKGISLTWAMVTGIQKHINTNVTVYFASNIRALVVLAIAISVTIAIVAFA</sequence>
<protein>
    <recommendedName>
        <fullName evidence="4">Cytochrome b561 bacterial/Ni-hydrogenase domain-containing protein</fullName>
    </recommendedName>
</protein>
<dbReference type="InterPro" id="IPR016174">
    <property type="entry name" value="Di-haem_cyt_TM"/>
</dbReference>
<gene>
    <name evidence="2" type="ORF">GCM10007932_50360</name>
</gene>
<feature type="transmembrane region" description="Helical" evidence="1">
    <location>
        <begin position="85"/>
        <end position="112"/>
    </location>
</feature>
<evidence type="ECO:0000313" key="2">
    <source>
        <dbReference type="EMBL" id="GLQ75673.1"/>
    </source>
</evidence>
<reference evidence="3" key="1">
    <citation type="journal article" date="2019" name="Int. J. Syst. Evol. Microbiol.">
        <title>The Global Catalogue of Microorganisms (GCM) 10K type strain sequencing project: providing services to taxonomists for standard genome sequencing and annotation.</title>
        <authorList>
            <consortium name="The Broad Institute Genomics Platform"/>
            <consortium name="The Broad Institute Genome Sequencing Center for Infectious Disease"/>
            <person name="Wu L."/>
            <person name="Ma J."/>
        </authorList>
    </citation>
    <scope>NUCLEOTIDE SEQUENCE [LARGE SCALE GENOMIC DNA]</scope>
    <source>
        <strain evidence="3">NBRC 15640</strain>
    </source>
</reference>
<proteinExistence type="predicted"/>
<feature type="transmembrane region" description="Helical" evidence="1">
    <location>
        <begin position="40"/>
        <end position="64"/>
    </location>
</feature>
<organism evidence="2 3">
    <name type="scientific">Vibrio penaeicida</name>
    <dbReference type="NCBI Taxonomy" id="104609"/>
    <lineage>
        <taxon>Bacteria</taxon>
        <taxon>Pseudomonadati</taxon>
        <taxon>Pseudomonadota</taxon>
        <taxon>Gammaproteobacteria</taxon>
        <taxon>Vibrionales</taxon>
        <taxon>Vibrionaceae</taxon>
        <taxon>Vibrio</taxon>
    </lineage>
</organism>
<evidence type="ECO:0000256" key="1">
    <source>
        <dbReference type="SAM" id="Phobius"/>
    </source>
</evidence>
<dbReference type="EMBL" id="BSNX01000075">
    <property type="protein sequence ID" value="GLQ75673.1"/>
    <property type="molecule type" value="Genomic_DNA"/>
</dbReference>
<dbReference type="SUPFAM" id="SSF81342">
    <property type="entry name" value="Transmembrane di-heme cytochromes"/>
    <property type="match status" value="1"/>
</dbReference>
<comment type="caution">
    <text evidence="2">The sequence shown here is derived from an EMBL/GenBank/DDBJ whole genome shotgun (WGS) entry which is preliminary data.</text>
</comment>
<dbReference type="Proteomes" id="UP001156690">
    <property type="component" value="Unassembled WGS sequence"/>
</dbReference>
<keyword evidence="1" id="KW-0472">Membrane</keyword>
<evidence type="ECO:0008006" key="4">
    <source>
        <dbReference type="Google" id="ProtNLM"/>
    </source>
</evidence>
<keyword evidence="3" id="KW-1185">Reference proteome</keyword>
<accession>A0AAV5NYN4</accession>
<keyword evidence="1" id="KW-0812">Transmembrane</keyword>
<keyword evidence="1" id="KW-1133">Transmembrane helix</keyword>
<name>A0AAV5NYN4_9VIBR</name>
<evidence type="ECO:0000313" key="3">
    <source>
        <dbReference type="Proteomes" id="UP001156690"/>
    </source>
</evidence>
<dbReference type="GO" id="GO:0016020">
    <property type="term" value="C:membrane"/>
    <property type="evidence" value="ECO:0007669"/>
    <property type="project" value="InterPro"/>
</dbReference>
<dbReference type="GO" id="GO:0022904">
    <property type="term" value="P:respiratory electron transport chain"/>
    <property type="evidence" value="ECO:0007669"/>
    <property type="project" value="InterPro"/>
</dbReference>